<dbReference type="WBParaSite" id="Csp11.Scaffold629.g11869.t1">
    <property type="protein sequence ID" value="Csp11.Scaffold629.g11869.t1"/>
    <property type="gene ID" value="Csp11.Scaffold629.g11869"/>
</dbReference>
<name>A0A1I7TUC2_9PELO</name>
<proteinExistence type="predicted"/>
<evidence type="ECO:0000313" key="2">
    <source>
        <dbReference type="WBParaSite" id="Csp11.Scaffold629.g11869.t1"/>
    </source>
</evidence>
<dbReference type="AlphaFoldDB" id="A0A1I7TUC2"/>
<protein>
    <submittedName>
        <fullName evidence="2">Skp1 domain-containing protein</fullName>
    </submittedName>
</protein>
<dbReference type="Proteomes" id="UP000095282">
    <property type="component" value="Unplaced"/>
</dbReference>
<organism evidence="1 2">
    <name type="scientific">Caenorhabditis tropicalis</name>
    <dbReference type="NCBI Taxonomy" id="1561998"/>
    <lineage>
        <taxon>Eukaryota</taxon>
        <taxon>Metazoa</taxon>
        <taxon>Ecdysozoa</taxon>
        <taxon>Nematoda</taxon>
        <taxon>Chromadorea</taxon>
        <taxon>Rhabditida</taxon>
        <taxon>Rhabditina</taxon>
        <taxon>Rhabditomorpha</taxon>
        <taxon>Rhabditoidea</taxon>
        <taxon>Rhabditidae</taxon>
        <taxon>Peloderinae</taxon>
        <taxon>Caenorhabditis</taxon>
    </lineage>
</organism>
<keyword evidence="1" id="KW-1185">Reference proteome</keyword>
<sequence>MEKNAKVLLNHSTDKLKTFRTIADLIHLTEKDIDEMEKNPKIVKIVSESLSALGSSPNCTITKDKATSNALIQAVWDKCKGRTDAAAEELMCRLRRANHEHCKKSFLLNNSVSEADWKMLLWFQEVCKIVGISIARYKKMATKPKMMKMISDIARKTALKYGFSEVFNEEENREPKLKEQKFQNELSLSVLSHVTKSNDPLVMDFRNNIIGSANDWIDDCESSKTIEAVLEQKDPTVVYNGQKMRSSKVDQMNVGDGAGDVDKNFEDRNKDLKSLEEGFEEEIGEESEGEEEGGVLSFLSSMLERLRI</sequence>
<evidence type="ECO:0000313" key="1">
    <source>
        <dbReference type="Proteomes" id="UP000095282"/>
    </source>
</evidence>
<reference evidence="2" key="1">
    <citation type="submission" date="2016-11" db="UniProtKB">
        <authorList>
            <consortium name="WormBaseParasite"/>
        </authorList>
    </citation>
    <scope>IDENTIFICATION</scope>
</reference>
<accession>A0A1I7TUC2</accession>